<accession>A0A6I3SP38</accession>
<gene>
    <name evidence="1" type="ORF">GJ688_17880</name>
</gene>
<organism evidence="1 2">
    <name type="scientific">Heliobacterium mobile</name>
    <name type="common">Heliobacillus mobilis</name>
    <dbReference type="NCBI Taxonomy" id="28064"/>
    <lineage>
        <taxon>Bacteria</taxon>
        <taxon>Bacillati</taxon>
        <taxon>Bacillota</taxon>
        <taxon>Clostridia</taxon>
        <taxon>Eubacteriales</taxon>
        <taxon>Heliobacteriaceae</taxon>
        <taxon>Heliobacterium</taxon>
    </lineage>
</organism>
<keyword evidence="2" id="KW-1185">Reference proteome</keyword>
<sequence>MIESLEERRQMRRAKEKSFITEEVARCDKNSNKIEEFLLRLNSAGIEIPEVLRKKFDESLATYKALATAFRKDLEKLNTH</sequence>
<name>A0A6I3SP38_HELMO</name>
<evidence type="ECO:0000313" key="2">
    <source>
        <dbReference type="Proteomes" id="UP000430670"/>
    </source>
</evidence>
<dbReference type="RefSeq" id="WP_155477885.1">
    <property type="nucleotide sequence ID" value="NZ_WNKU01000036.1"/>
</dbReference>
<dbReference type="EMBL" id="WNKU01000036">
    <property type="protein sequence ID" value="MTV50804.1"/>
    <property type="molecule type" value="Genomic_DNA"/>
</dbReference>
<reference evidence="1 2" key="1">
    <citation type="submission" date="2019-11" db="EMBL/GenBank/DDBJ databases">
        <title>Whole-genome sequence of a the green, strictly anaerobic photosynthetic bacterium Heliobacillus mobilis DSM 6151.</title>
        <authorList>
            <person name="Kyndt J.A."/>
            <person name="Meyer T.E."/>
        </authorList>
    </citation>
    <scope>NUCLEOTIDE SEQUENCE [LARGE SCALE GENOMIC DNA]</scope>
    <source>
        <strain evidence="1 2">DSM 6151</strain>
    </source>
</reference>
<evidence type="ECO:0000313" key="1">
    <source>
        <dbReference type="EMBL" id="MTV50804.1"/>
    </source>
</evidence>
<dbReference type="Proteomes" id="UP000430670">
    <property type="component" value="Unassembled WGS sequence"/>
</dbReference>
<proteinExistence type="predicted"/>
<protein>
    <submittedName>
        <fullName evidence="1">Uncharacterized protein</fullName>
    </submittedName>
</protein>
<comment type="caution">
    <text evidence="1">The sequence shown here is derived from an EMBL/GenBank/DDBJ whole genome shotgun (WGS) entry which is preliminary data.</text>
</comment>
<dbReference type="AlphaFoldDB" id="A0A6I3SP38"/>